<dbReference type="PROSITE" id="PS01039">
    <property type="entry name" value="SBP_BACTERIAL_3"/>
    <property type="match status" value="1"/>
</dbReference>
<dbReference type="InterPro" id="IPR001638">
    <property type="entry name" value="Solute-binding_3/MltF_N"/>
</dbReference>
<dbReference type="RefSeq" id="WP_067206901.1">
    <property type="nucleotide sequence ID" value="NZ_CP014616.1"/>
</dbReference>
<reference evidence="7 8" key="1">
    <citation type="submission" date="2024-06" db="EMBL/GenBank/DDBJ databases">
        <title>Sorghum-associated microbial communities from plants grown in Nebraska, USA.</title>
        <authorList>
            <person name="Schachtman D."/>
        </authorList>
    </citation>
    <scope>NUCLEOTIDE SEQUENCE [LARGE SCALE GENOMIC DNA]</scope>
    <source>
        <strain evidence="7 8">1288</strain>
    </source>
</reference>
<evidence type="ECO:0000256" key="3">
    <source>
        <dbReference type="ARBA" id="ARBA00022729"/>
    </source>
</evidence>
<comment type="similarity">
    <text evidence="2 4">Belongs to the bacterial solute-binding protein 3 family.</text>
</comment>
<dbReference type="CDD" id="cd13624">
    <property type="entry name" value="PBP2_Arg_Lys_His"/>
    <property type="match status" value="1"/>
</dbReference>
<comment type="caution">
    <text evidence="7">The sequence shown here is derived from an EMBL/GenBank/DDBJ whole genome shotgun (WGS) entry which is preliminary data.</text>
</comment>
<accession>A0ABV2KA17</accession>
<evidence type="ECO:0000259" key="6">
    <source>
        <dbReference type="SMART" id="SM00062"/>
    </source>
</evidence>
<dbReference type="SMART" id="SM00062">
    <property type="entry name" value="PBPb"/>
    <property type="match status" value="1"/>
</dbReference>
<proteinExistence type="inferred from homology"/>
<organism evidence="7 8">
    <name type="scientific">Sporosarcina psychrophila</name>
    <name type="common">Bacillus psychrophilus</name>
    <dbReference type="NCBI Taxonomy" id="1476"/>
    <lineage>
        <taxon>Bacteria</taxon>
        <taxon>Bacillati</taxon>
        <taxon>Bacillota</taxon>
        <taxon>Bacilli</taxon>
        <taxon>Bacillales</taxon>
        <taxon>Caryophanaceae</taxon>
        <taxon>Sporosarcina</taxon>
    </lineage>
</organism>
<dbReference type="PANTHER" id="PTHR35936:SF17">
    <property type="entry name" value="ARGININE-BINDING EXTRACELLULAR PROTEIN ARTP"/>
    <property type="match status" value="1"/>
</dbReference>
<dbReference type="SUPFAM" id="SSF53850">
    <property type="entry name" value="Periplasmic binding protein-like II"/>
    <property type="match status" value="1"/>
</dbReference>
<evidence type="ECO:0000256" key="5">
    <source>
        <dbReference type="SAM" id="SignalP"/>
    </source>
</evidence>
<dbReference type="InterPro" id="IPR018313">
    <property type="entry name" value="SBP_3_CS"/>
</dbReference>
<dbReference type="PANTHER" id="PTHR35936">
    <property type="entry name" value="MEMBRANE-BOUND LYTIC MUREIN TRANSGLYCOSYLASE F"/>
    <property type="match status" value="1"/>
</dbReference>
<dbReference type="PROSITE" id="PS51257">
    <property type="entry name" value="PROKAR_LIPOPROTEIN"/>
    <property type="match status" value="1"/>
</dbReference>
<evidence type="ECO:0000313" key="8">
    <source>
        <dbReference type="Proteomes" id="UP001549104"/>
    </source>
</evidence>
<evidence type="ECO:0000256" key="2">
    <source>
        <dbReference type="ARBA" id="ARBA00010333"/>
    </source>
</evidence>
<sequence length="264" mass="28607">MKKGLRFISLGLLLASVSILLFACGTGTKDSGSSKDGDSGKRVLKVGTDATYAPMELMDEKGNIVGIDIDIVKAIAEAAGFEVEFKNYGWEPLFPAVDGGEVDFAVSSITITDERKESFDFSDPYFAANQLILVPEDSTVAKFEDLKDKRVSVQINTTGHIVTRELLGNTSSKIVATESMPLAISEMINGNADAAVGDNAVIIDYKANNPKVKLKTVEDDSFEKEFYGLMVKKGNTEIIDMLNEGIKIIKDNGKLKEITGFDVD</sequence>
<keyword evidence="8" id="KW-1185">Reference proteome</keyword>
<gene>
    <name evidence="7" type="ORF">ABIC55_003023</name>
</gene>
<feature type="domain" description="Solute-binding protein family 3/N-terminal" evidence="6">
    <location>
        <begin position="43"/>
        <end position="262"/>
    </location>
</feature>
<name>A0ABV2KA17_SPOPS</name>
<protein>
    <submittedName>
        <fullName evidence="7">Polar amino acid transport system substrate-binding protein</fullName>
    </submittedName>
</protein>
<evidence type="ECO:0000256" key="4">
    <source>
        <dbReference type="RuleBase" id="RU003744"/>
    </source>
</evidence>
<dbReference type="EMBL" id="JBEPME010000004">
    <property type="protein sequence ID" value="MET3657926.1"/>
    <property type="molecule type" value="Genomic_DNA"/>
</dbReference>
<dbReference type="Pfam" id="PF00497">
    <property type="entry name" value="SBP_bac_3"/>
    <property type="match status" value="1"/>
</dbReference>
<dbReference type="Proteomes" id="UP001549104">
    <property type="component" value="Unassembled WGS sequence"/>
</dbReference>
<feature type="chain" id="PRO_5045611041" evidence="5">
    <location>
        <begin position="24"/>
        <end position="264"/>
    </location>
</feature>
<evidence type="ECO:0000256" key="1">
    <source>
        <dbReference type="ARBA" id="ARBA00004196"/>
    </source>
</evidence>
<comment type="subcellular location">
    <subcellularLocation>
        <location evidence="1">Cell envelope</location>
    </subcellularLocation>
</comment>
<evidence type="ECO:0000313" key="7">
    <source>
        <dbReference type="EMBL" id="MET3657926.1"/>
    </source>
</evidence>
<feature type="signal peptide" evidence="5">
    <location>
        <begin position="1"/>
        <end position="23"/>
    </location>
</feature>
<keyword evidence="3 5" id="KW-0732">Signal</keyword>
<dbReference type="Gene3D" id="3.40.190.10">
    <property type="entry name" value="Periplasmic binding protein-like II"/>
    <property type="match status" value="2"/>
</dbReference>